<evidence type="ECO:0000313" key="5">
    <source>
        <dbReference type="Proteomes" id="UP001054945"/>
    </source>
</evidence>
<evidence type="ECO:0000256" key="1">
    <source>
        <dbReference type="PROSITE-ProRule" id="PRU00042"/>
    </source>
</evidence>
<comment type="caution">
    <text evidence="4">The sequence shown here is derived from an EMBL/GenBank/DDBJ whole genome shotgun (WGS) entry which is preliminary data.</text>
</comment>
<keyword evidence="1" id="KW-0479">Metal-binding</keyword>
<organism evidence="4 5">
    <name type="scientific">Caerostris extrusa</name>
    <name type="common">Bark spider</name>
    <name type="synonym">Caerostris bankana</name>
    <dbReference type="NCBI Taxonomy" id="172846"/>
    <lineage>
        <taxon>Eukaryota</taxon>
        <taxon>Metazoa</taxon>
        <taxon>Ecdysozoa</taxon>
        <taxon>Arthropoda</taxon>
        <taxon>Chelicerata</taxon>
        <taxon>Arachnida</taxon>
        <taxon>Araneae</taxon>
        <taxon>Araneomorphae</taxon>
        <taxon>Entelegynae</taxon>
        <taxon>Araneoidea</taxon>
        <taxon>Araneidae</taxon>
        <taxon>Caerostris</taxon>
    </lineage>
</organism>
<name>A0AAV4WWS6_CAEEX</name>
<protein>
    <recommendedName>
        <fullName evidence="3">C2H2-type domain-containing protein</fullName>
    </recommendedName>
</protein>
<evidence type="ECO:0000256" key="2">
    <source>
        <dbReference type="SAM" id="Phobius"/>
    </source>
</evidence>
<keyword evidence="2" id="KW-1133">Transmembrane helix</keyword>
<proteinExistence type="predicted"/>
<accession>A0AAV4WWS6</accession>
<dbReference type="Pfam" id="PF13936">
    <property type="entry name" value="HTH_38"/>
    <property type="match status" value="1"/>
</dbReference>
<dbReference type="EMBL" id="BPLR01016924">
    <property type="protein sequence ID" value="GIY87336.1"/>
    <property type="molecule type" value="Genomic_DNA"/>
</dbReference>
<keyword evidence="2" id="KW-0472">Membrane</keyword>
<reference evidence="4 5" key="1">
    <citation type="submission" date="2021-06" db="EMBL/GenBank/DDBJ databases">
        <title>Caerostris extrusa draft genome.</title>
        <authorList>
            <person name="Kono N."/>
            <person name="Arakawa K."/>
        </authorList>
    </citation>
    <scope>NUCLEOTIDE SEQUENCE [LARGE SCALE GENOMIC DNA]</scope>
</reference>
<evidence type="ECO:0000259" key="3">
    <source>
        <dbReference type="PROSITE" id="PS50157"/>
    </source>
</evidence>
<feature type="domain" description="C2H2-type" evidence="3">
    <location>
        <begin position="221"/>
        <end position="248"/>
    </location>
</feature>
<dbReference type="InterPro" id="IPR025246">
    <property type="entry name" value="IS30-like_HTH"/>
</dbReference>
<dbReference type="PROSITE" id="PS00028">
    <property type="entry name" value="ZINC_FINGER_C2H2_1"/>
    <property type="match status" value="1"/>
</dbReference>
<keyword evidence="1" id="KW-0863">Zinc-finger</keyword>
<dbReference type="Proteomes" id="UP001054945">
    <property type="component" value="Unassembled WGS sequence"/>
</dbReference>
<dbReference type="AlphaFoldDB" id="A0AAV4WWS6"/>
<feature type="transmembrane region" description="Helical" evidence="2">
    <location>
        <begin position="126"/>
        <end position="143"/>
    </location>
</feature>
<dbReference type="InterPro" id="IPR013087">
    <property type="entry name" value="Znf_C2H2_type"/>
</dbReference>
<sequence length="288" mass="33053">MWQVNHNGFKRKGDYSEERKIIRKLRNEGKTLREIGKIVGRTHSSIRRVINNYTSSKSIISKPRSGCPSKLLPVKSDMSSSPAKRGQKQMSSETINDYFAYFREVGEVCAFSSQQKILGGPDSADCIFVFLIVYLGITAYRVFRFCCWVVVFLVLQLIIFGGVCLNCVWGLAGSFPRRPIGPRPTRSKQKITFKPSEEDLDEVSHVILLPTKPLKKMKKKLKCNHCDFSFKTEKSHDEHHVLHKLENELLMFPGKTIEVDKTLLTKEKYHSGRRTHSTTQTIFGMFCR</sequence>
<gene>
    <name evidence="4" type="ORF">CEXT_80191</name>
</gene>
<keyword evidence="2" id="KW-0812">Transmembrane</keyword>
<evidence type="ECO:0000313" key="4">
    <source>
        <dbReference type="EMBL" id="GIY87336.1"/>
    </source>
</evidence>
<dbReference type="GO" id="GO:0008270">
    <property type="term" value="F:zinc ion binding"/>
    <property type="evidence" value="ECO:0007669"/>
    <property type="project" value="UniProtKB-KW"/>
</dbReference>
<keyword evidence="1" id="KW-0862">Zinc</keyword>
<keyword evidence="5" id="KW-1185">Reference proteome</keyword>
<dbReference type="PROSITE" id="PS50157">
    <property type="entry name" value="ZINC_FINGER_C2H2_2"/>
    <property type="match status" value="1"/>
</dbReference>
<feature type="transmembrane region" description="Helical" evidence="2">
    <location>
        <begin position="149"/>
        <end position="172"/>
    </location>
</feature>